<sequence>MPQSKAFRFGYAILLIFLIILTGTKIHFVFRPLVVLVQTLFFPFLLAGVLYYLFRPIVNFLHKRKVPRSLSILLIYLAAIGLFVLLSYAVGPVLQRQINSLIHNTPGLIDAIRGKVVELQNNEWVNRILENSQFSVNDISDKVTNYLSKSASMIGTSVTNFIGVLTNIIMVFVTVPFILYYMLKEGEKAPKMVLRLLQPTQRKNGTKILADMDMALSSYIQGQILVSICVGILLYIGYLIIGIDYSLLLTVIAMFTNVIPFLGPIIGVIPALIVAVIDSPFMIVKVLIVMVIAQQIEGNIISPQVMGKKLDIHPLTIISILLVSGSLGGLLGLILAVPVYAVLKVIVLHTYSLIKLRKEQSIEQDKKIIS</sequence>
<evidence type="ECO:0000313" key="10">
    <source>
        <dbReference type="Proteomes" id="UP000054099"/>
    </source>
</evidence>
<feature type="transmembrane region" description="Helical" evidence="8">
    <location>
        <begin position="74"/>
        <end position="94"/>
    </location>
</feature>
<keyword evidence="3" id="KW-0813">Transport</keyword>
<dbReference type="AlphaFoldDB" id="A0A0V8JCR5"/>
<evidence type="ECO:0008006" key="11">
    <source>
        <dbReference type="Google" id="ProtNLM"/>
    </source>
</evidence>
<dbReference type="RefSeq" id="WP_061968895.1">
    <property type="nucleotide sequence ID" value="NZ_CP126109.1"/>
</dbReference>
<keyword evidence="5 8" id="KW-0812">Transmembrane</keyword>
<comment type="caution">
    <text evidence="9">The sequence shown here is derived from an EMBL/GenBank/DDBJ whole genome shotgun (WGS) entry which is preliminary data.</text>
</comment>
<feature type="transmembrane region" description="Helical" evidence="8">
    <location>
        <begin position="33"/>
        <end position="54"/>
    </location>
</feature>
<keyword evidence="4" id="KW-1003">Cell membrane</keyword>
<feature type="transmembrane region" description="Helical" evidence="8">
    <location>
        <begin position="272"/>
        <end position="293"/>
    </location>
</feature>
<dbReference type="PANTHER" id="PTHR21716">
    <property type="entry name" value="TRANSMEMBRANE PROTEIN"/>
    <property type="match status" value="1"/>
</dbReference>
<evidence type="ECO:0000256" key="3">
    <source>
        <dbReference type="ARBA" id="ARBA00022448"/>
    </source>
</evidence>
<comment type="similarity">
    <text evidence="2">Belongs to the autoinducer-2 exporter (AI-2E) (TC 2.A.86) family.</text>
</comment>
<proteinExistence type="inferred from homology"/>
<accession>A0A0V8JCR5</accession>
<keyword evidence="10" id="KW-1185">Reference proteome</keyword>
<reference evidence="9 10" key="1">
    <citation type="journal article" date="2014" name="Antonie Van Leeuwenhoek">
        <title>Fictibacillus enclensis sp. nov., isolated from marine sediment.</title>
        <authorList>
            <person name="Dastager S.G."/>
            <person name="Mawlankar R."/>
            <person name="Srinivasan K."/>
            <person name="Tang S.K."/>
            <person name="Lee J.C."/>
            <person name="Ramana V.V."/>
            <person name="Shouche Y.S."/>
        </authorList>
    </citation>
    <scope>NUCLEOTIDE SEQUENCE [LARGE SCALE GENOMIC DNA]</scope>
    <source>
        <strain evidence="9 10">NIO-1003</strain>
    </source>
</reference>
<dbReference type="Proteomes" id="UP000054099">
    <property type="component" value="Unassembled WGS sequence"/>
</dbReference>
<keyword evidence="6 8" id="KW-1133">Transmembrane helix</keyword>
<gene>
    <name evidence="9" type="ORF">AS030_04570</name>
</gene>
<feature type="transmembrane region" description="Helical" evidence="8">
    <location>
        <begin position="314"/>
        <end position="343"/>
    </location>
</feature>
<feature type="transmembrane region" description="Helical" evidence="8">
    <location>
        <begin position="219"/>
        <end position="240"/>
    </location>
</feature>
<dbReference type="InterPro" id="IPR002549">
    <property type="entry name" value="AI-2E-like"/>
</dbReference>
<feature type="transmembrane region" description="Helical" evidence="8">
    <location>
        <begin position="6"/>
        <end position="26"/>
    </location>
</feature>
<organism evidence="9 10">
    <name type="scientific">Fictibacillus enclensis</name>
    <dbReference type="NCBI Taxonomy" id="1017270"/>
    <lineage>
        <taxon>Bacteria</taxon>
        <taxon>Bacillati</taxon>
        <taxon>Bacillota</taxon>
        <taxon>Bacilli</taxon>
        <taxon>Bacillales</taxon>
        <taxon>Fictibacillaceae</taxon>
        <taxon>Fictibacillus</taxon>
    </lineage>
</organism>
<protein>
    <recommendedName>
        <fullName evidence="11">Permease</fullName>
    </recommendedName>
</protein>
<keyword evidence="7 8" id="KW-0472">Membrane</keyword>
<dbReference type="OrthoDB" id="9793390at2"/>
<feature type="transmembrane region" description="Helical" evidence="8">
    <location>
        <begin position="247"/>
        <end position="266"/>
    </location>
</feature>
<evidence type="ECO:0000313" key="9">
    <source>
        <dbReference type="EMBL" id="KSU84805.1"/>
    </source>
</evidence>
<dbReference type="EMBL" id="LNQN01000001">
    <property type="protein sequence ID" value="KSU84805.1"/>
    <property type="molecule type" value="Genomic_DNA"/>
</dbReference>
<comment type="subcellular location">
    <subcellularLocation>
        <location evidence="1">Cell membrane</location>
        <topology evidence="1">Multi-pass membrane protein</topology>
    </subcellularLocation>
</comment>
<name>A0A0V8JCR5_9BACL</name>
<evidence type="ECO:0000256" key="7">
    <source>
        <dbReference type="ARBA" id="ARBA00023136"/>
    </source>
</evidence>
<feature type="transmembrane region" description="Helical" evidence="8">
    <location>
        <begin position="158"/>
        <end position="183"/>
    </location>
</feature>
<dbReference type="PANTHER" id="PTHR21716:SF53">
    <property type="entry name" value="PERMEASE PERM-RELATED"/>
    <property type="match status" value="1"/>
</dbReference>
<evidence type="ECO:0000256" key="6">
    <source>
        <dbReference type="ARBA" id="ARBA00022989"/>
    </source>
</evidence>
<dbReference type="GO" id="GO:0005886">
    <property type="term" value="C:plasma membrane"/>
    <property type="evidence" value="ECO:0007669"/>
    <property type="project" value="UniProtKB-SubCell"/>
</dbReference>
<evidence type="ECO:0000256" key="5">
    <source>
        <dbReference type="ARBA" id="ARBA00022692"/>
    </source>
</evidence>
<evidence type="ECO:0000256" key="1">
    <source>
        <dbReference type="ARBA" id="ARBA00004651"/>
    </source>
</evidence>
<evidence type="ECO:0000256" key="2">
    <source>
        <dbReference type="ARBA" id="ARBA00009773"/>
    </source>
</evidence>
<dbReference type="GO" id="GO:0055085">
    <property type="term" value="P:transmembrane transport"/>
    <property type="evidence" value="ECO:0007669"/>
    <property type="project" value="TreeGrafter"/>
</dbReference>
<evidence type="ECO:0000256" key="8">
    <source>
        <dbReference type="SAM" id="Phobius"/>
    </source>
</evidence>
<dbReference type="Pfam" id="PF01594">
    <property type="entry name" value="AI-2E_transport"/>
    <property type="match status" value="1"/>
</dbReference>
<evidence type="ECO:0000256" key="4">
    <source>
        <dbReference type="ARBA" id="ARBA00022475"/>
    </source>
</evidence>